<evidence type="ECO:0000313" key="1">
    <source>
        <dbReference type="EMBL" id="MBX56131.1"/>
    </source>
</evidence>
<accession>A0A2P2PN95</accession>
<sequence>MKMIVLGFGCS</sequence>
<protein>
    <submittedName>
        <fullName evidence="1">Uncharacterized protein</fullName>
    </submittedName>
</protein>
<dbReference type="EMBL" id="GGEC01075647">
    <property type="protein sequence ID" value="MBX56131.1"/>
    <property type="molecule type" value="Transcribed_RNA"/>
</dbReference>
<organism evidence="1">
    <name type="scientific">Rhizophora mucronata</name>
    <name type="common">Asiatic mangrove</name>
    <dbReference type="NCBI Taxonomy" id="61149"/>
    <lineage>
        <taxon>Eukaryota</taxon>
        <taxon>Viridiplantae</taxon>
        <taxon>Streptophyta</taxon>
        <taxon>Embryophyta</taxon>
        <taxon>Tracheophyta</taxon>
        <taxon>Spermatophyta</taxon>
        <taxon>Magnoliopsida</taxon>
        <taxon>eudicotyledons</taxon>
        <taxon>Gunneridae</taxon>
        <taxon>Pentapetalae</taxon>
        <taxon>rosids</taxon>
        <taxon>fabids</taxon>
        <taxon>Malpighiales</taxon>
        <taxon>Rhizophoraceae</taxon>
        <taxon>Rhizophora</taxon>
    </lineage>
</organism>
<reference evidence="1" key="1">
    <citation type="submission" date="2018-02" db="EMBL/GenBank/DDBJ databases">
        <title>Rhizophora mucronata_Transcriptome.</title>
        <authorList>
            <person name="Meera S.P."/>
            <person name="Sreeshan A."/>
            <person name="Augustine A."/>
        </authorList>
    </citation>
    <scope>NUCLEOTIDE SEQUENCE</scope>
    <source>
        <tissue evidence="1">Leaf</tissue>
    </source>
</reference>
<name>A0A2P2PN95_RHIMU</name>
<proteinExistence type="predicted"/>